<comment type="catalytic activity">
    <reaction evidence="8 9 10">
        <text>2-[(2R,5Z)-2-carboxy-4-methylthiazol-5(2H)-ylidene]ethyl phosphate + 4-amino-2-methyl-5-(diphosphooxymethyl)pyrimidine + 2 H(+) = thiamine phosphate + CO2 + diphosphate</text>
        <dbReference type="Rhea" id="RHEA:47844"/>
        <dbReference type="ChEBI" id="CHEBI:15378"/>
        <dbReference type="ChEBI" id="CHEBI:16526"/>
        <dbReference type="ChEBI" id="CHEBI:33019"/>
        <dbReference type="ChEBI" id="CHEBI:37575"/>
        <dbReference type="ChEBI" id="CHEBI:57841"/>
        <dbReference type="ChEBI" id="CHEBI:62899"/>
        <dbReference type="EC" id="2.5.1.3"/>
    </reaction>
</comment>
<keyword evidence="3 9" id="KW-0479">Metal-binding</keyword>
<feature type="binding site" evidence="9">
    <location>
        <position position="173"/>
    </location>
    <ligand>
        <name>2-[(2R,5Z)-2-carboxy-4-methylthiazol-5(2H)-ylidene]ethyl phosphate</name>
        <dbReference type="ChEBI" id="CHEBI:62899"/>
    </ligand>
</feature>
<dbReference type="Pfam" id="PF02581">
    <property type="entry name" value="TMP-TENI"/>
    <property type="match status" value="1"/>
</dbReference>
<reference evidence="13 14" key="1">
    <citation type="submission" date="2019-01" db="EMBL/GenBank/DDBJ databases">
        <title>PMF-metabolizing Aryl O-demethylase.</title>
        <authorList>
            <person name="Kim M."/>
        </authorList>
    </citation>
    <scope>NUCLEOTIDE SEQUENCE [LARGE SCALE GENOMIC DNA]</scope>
    <source>
        <strain evidence="13 14">PMF1</strain>
    </source>
</reference>
<dbReference type="Gene3D" id="3.20.20.70">
    <property type="entry name" value="Aldolase class I"/>
    <property type="match status" value="1"/>
</dbReference>
<evidence type="ECO:0000256" key="2">
    <source>
        <dbReference type="ARBA" id="ARBA00022679"/>
    </source>
</evidence>
<evidence type="ECO:0000256" key="11">
    <source>
        <dbReference type="RuleBase" id="RU004253"/>
    </source>
</evidence>
<dbReference type="FunFam" id="3.20.20.70:FF:000096">
    <property type="entry name" value="Thiamine-phosphate synthase"/>
    <property type="match status" value="1"/>
</dbReference>
<dbReference type="EC" id="2.5.1.3" evidence="9"/>
<dbReference type="NCBIfam" id="TIGR00693">
    <property type="entry name" value="thiE"/>
    <property type="match status" value="1"/>
</dbReference>
<evidence type="ECO:0000259" key="12">
    <source>
        <dbReference type="Pfam" id="PF02581"/>
    </source>
</evidence>
<dbReference type="InterPro" id="IPR022998">
    <property type="entry name" value="ThiamineP_synth_TenI"/>
</dbReference>
<dbReference type="InterPro" id="IPR036206">
    <property type="entry name" value="ThiamineP_synth_sf"/>
</dbReference>
<dbReference type="EMBL" id="CP035945">
    <property type="protein sequence ID" value="QBE97959.1"/>
    <property type="molecule type" value="Genomic_DNA"/>
</dbReference>
<feature type="binding site" evidence="9">
    <location>
        <begin position="46"/>
        <end position="50"/>
    </location>
    <ligand>
        <name>4-amino-2-methyl-5-(diphosphooxymethyl)pyrimidine</name>
        <dbReference type="ChEBI" id="CHEBI:57841"/>
    </ligand>
</feature>
<comment type="catalytic activity">
    <reaction evidence="6 9 10">
        <text>4-methyl-5-(2-phosphooxyethyl)-thiazole + 4-amino-2-methyl-5-(diphosphooxymethyl)pyrimidine + H(+) = thiamine phosphate + diphosphate</text>
        <dbReference type="Rhea" id="RHEA:22328"/>
        <dbReference type="ChEBI" id="CHEBI:15378"/>
        <dbReference type="ChEBI" id="CHEBI:33019"/>
        <dbReference type="ChEBI" id="CHEBI:37575"/>
        <dbReference type="ChEBI" id="CHEBI:57841"/>
        <dbReference type="ChEBI" id="CHEBI:58296"/>
        <dbReference type="EC" id="2.5.1.3"/>
    </reaction>
</comment>
<name>A0A4P6M0A1_9FIRM</name>
<feature type="binding site" evidence="9">
    <location>
        <position position="117"/>
    </location>
    <ligand>
        <name>4-amino-2-methyl-5-(diphosphooxymethyl)pyrimidine</name>
        <dbReference type="ChEBI" id="CHEBI:57841"/>
    </ligand>
</feature>
<feature type="domain" description="Thiamine phosphate synthase/TenI" evidence="12">
    <location>
        <begin position="16"/>
        <end position="196"/>
    </location>
</feature>
<sequence length="219" mass="23809">MNCGEKREWVRRALLLYAVTDRSWVGEMTFCEQVKASLDGGITLLQLREKGMAYDEFLREAKDVKALADSYHVPFIINDNVEIALEADADGVHVGQSDMEAGRVRQKLGPDKILGVSARTVEQALQAEKMGADYLGVGAVFATSTKEDADVISQDTLKEICQAVSIPVVAIGGIRRDNMMQLTGSGAAGVSVISGIYGQPDIRKACEELLVLAREMTEK</sequence>
<evidence type="ECO:0000256" key="7">
    <source>
        <dbReference type="ARBA" id="ARBA00047851"/>
    </source>
</evidence>
<comment type="pathway">
    <text evidence="1 9 11">Cofactor biosynthesis; thiamine diphosphate biosynthesis; thiamine phosphate from 4-amino-2-methyl-5-diphosphomethylpyrimidine and 4-methyl-5-(2-phosphoethyl)-thiazole: step 1/1.</text>
</comment>
<dbReference type="Proteomes" id="UP000289794">
    <property type="component" value="Chromosome"/>
</dbReference>
<dbReference type="KEGG" id="bpro:PMF13cell1_03522"/>
<dbReference type="RefSeq" id="WP_130181557.1">
    <property type="nucleotide sequence ID" value="NZ_CP035945.1"/>
</dbReference>
<dbReference type="PANTHER" id="PTHR20857">
    <property type="entry name" value="THIAMINE-PHOSPHATE PYROPHOSPHORYLASE"/>
    <property type="match status" value="1"/>
</dbReference>
<keyword evidence="5 9" id="KW-0784">Thiamine biosynthesis</keyword>
<organism evidence="13 14">
    <name type="scientific">Blautia producta</name>
    <dbReference type="NCBI Taxonomy" id="33035"/>
    <lineage>
        <taxon>Bacteria</taxon>
        <taxon>Bacillati</taxon>
        <taxon>Bacillota</taxon>
        <taxon>Clostridia</taxon>
        <taxon>Lachnospirales</taxon>
        <taxon>Lachnospiraceae</taxon>
        <taxon>Blautia</taxon>
    </lineage>
</organism>
<dbReference type="HAMAP" id="MF_00097">
    <property type="entry name" value="TMP_synthase"/>
    <property type="match status" value="1"/>
</dbReference>
<feature type="binding site" evidence="9">
    <location>
        <position position="79"/>
    </location>
    <ligand>
        <name>Mg(2+)</name>
        <dbReference type="ChEBI" id="CHEBI:18420"/>
    </ligand>
</feature>
<evidence type="ECO:0000256" key="10">
    <source>
        <dbReference type="RuleBase" id="RU003826"/>
    </source>
</evidence>
<dbReference type="CDD" id="cd00564">
    <property type="entry name" value="TMP_TenI"/>
    <property type="match status" value="1"/>
</dbReference>
<evidence type="ECO:0000256" key="3">
    <source>
        <dbReference type="ARBA" id="ARBA00022723"/>
    </source>
</evidence>
<evidence type="ECO:0000256" key="5">
    <source>
        <dbReference type="ARBA" id="ARBA00022977"/>
    </source>
</evidence>
<evidence type="ECO:0000256" key="6">
    <source>
        <dbReference type="ARBA" id="ARBA00047334"/>
    </source>
</evidence>
<dbReference type="InterPro" id="IPR034291">
    <property type="entry name" value="TMP_synthase"/>
</dbReference>
<evidence type="ECO:0000256" key="4">
    <source>
        <dbReference type="ARBA" id="ARBA00022842"/>
    </source>
</evidence>
<gene>
    <name evidence="9 13" type="primary">thiE</name>
    <name evidence="13" type="ORF">PMF13cell1_03522</name>
</gene>
<feature type="binding site" evidence="9">
    <location>
        <begin position="143"/>
        <end position="145"/>
    </location>
    <ligand>
        <name>2-[(2R,5Z)-2-carboxy-4-methylthiazol-5(2H)-ylidene]ethyl phosphate</name>
        <dbReference type="ChEBI" id="CHEBI:62899"/>
    </ligand>
</feature>
<dbReference type="SUPFAM" id="SSF51391">
    <property type="entry name" value="Thiamin phosphate synthase"/>
    <property type="match status" value="1"/>
</dbReference>
<protein>
    <recommendedName>
        <fullName evidence="9">Thiamine-phosphate synthase</fullName>
        <shortName evidence="9">TP synthase</shortName>
        <shortName evidence="9">TPS</shortName>
        <ecNumber evidence="9">2.5.1.3</ecNumber>
    </recommendedName>
    <alternativeName>
        <fullName evidence="9">Thiamine-phosphate pyrophosphorylase</fullName>
        <shortName evidence="9">TMP pyrophosphorylase</shortName>
        <shortName evidence="9">TMP-PPase</shortName>
    </alternativeName>
</protein>
<evidence type="ECO:0000313" key="13">
    <source>
        <dbReference type="EMBL" id="QBE97959.1"/>
    </source>
</evidence>
<dbReference type="GO" id="GO:0004789">
    <property type="term" value="F:thiamine-phosphate diphosphorylase activity"/>
    <property type="evidence" value="ECO:0007669"/>
    <property type="project" value="UniProtKB-UniRule"/>
</dbReference>
<accession>A0A4P6M0A1</accession>
<comment type="function">
    <text evidence="9">Condenses 4-methyl-5-(beta-hydroxyethyl)thiazole monophosphate (THZ-P) and 2-methyl-4-amino-5-hydroxymethyl pyrimidine pyrophosphate (HMP-PP) to form thiamine monophosphate (TMP).</text>
</comment>
<comment type="catalytic activity">
    <reaction evidence="7 9 10">
        <text>2-(2-carboxy-4-methylthiazol-5-yl)ethyl phosphate + 4-amino-2-methyl-5-(diphosphooxymethyl)pyrimidine + 2 H(+) = thiamine phosphate + CO2 + diphosphate</text>
        <dbReference type="Rhea" id="RHEA:47848"/>
        <dbReference type="ChEBI" id="CHEBI:15378"/>
        <dbReference type="ChEBI" id="CHEBI:16526"/>
        <dbReference type="ChEBI" id="CHEBI:33019"/>
        <dbReference type="ChEBI" id="CHEBI:37575"/>
        <dbReference type="ChEBI" id="CHEBI:57841"/>
        <dbReference type="ChEBI" id="CHEBI:62890"/>
        <dbReference type="EC" id="2.5.1.3"/>
    </reaction>
</comment>
<dbReference type="UniPathway" id="UPA00060">
    <property type="reaction ID" value="UER00141"/>
</dbReference>
<feature type="binding site" evidence="9">
    <location>
        <position position="98"/>
    </location>
    <ligand>
        <name>Mg(2+)</name>
        <dbReference type="ChEBI" id="CHEBI:18420"/>
    </ligand>
</feature>
<dbReference type="PANTHER" id="PTHR20857:SF15">
    <property type="entry name" value="THIAMINE-PHOSPHATE SYNTHASE"/>
    <property type="match status" value="1"/>
</dbReference>
<keyword evidence="2 9" id="KW-0808">Transferase</keyword>
<proteinExistence type="inferred from homology"/>
<feature type="binding site" evidence="9">
    <location>
        <position position="146"/>
    </location>
    <ligand>
        <name>4-amino-2-methyl-5-(diphosphooxymethyl)pyrimidine</name>
        <dbReference type="ChEBI" id="CHEBI:57841"/>
    </ligand>
</feature>
<feature type="binding site" evidence="9">
    <location>
        <position position="78"/>
    </location>
    <ligand>
        <name>4-amino-2-methyl-5-(diphosphooxymethyl)pyrimidine</name>
        <dbReference type="ChEBI" id="CHEBI:57841"/>
    </ligand>
</feature>
<dbReference type="GO" id="GO:0000287">
    <property type="term" value="F:magnesium ion binding"/>
    <property type="evidence" value="ECO:0007669"/>
    <property type="project" value="UniProtKB-UniRule"/>
</dbReference>
<comment type="similarity">
    <text evidence="9 10">Belongs to the thiamine-phosphate synthase family.</text>
</comment>
<comment type="cofactor">
    <cofactor evidence="9">
        <name>Mg(2+)</name>
        <dbReference type="ChEBI" id="CHEBI:18420"/>
    </cofactor>
    <text evidence="9">Binds 1 Mg(2+) ion per subunit.</text>
</comment>
<dbReference type="GO" id="GO:0005737">
    <property type="term" value="C:cytoplasm"/>
    <property type="evidence" value="ECO:0007669"/>
    <property type="project" value="TreeGrafter"/>
</dbReference>
<dbReference type="GO" id="GO:0009229">
    <property type="term" value="P:thiamine diphosphate biosynthetic process"/>
    <property type="evidence" value="ECO:0007669"/>
    <property type="project" value="UniProtKB-UniRule"/>
</dbReference>
<evidence type="ECO:0000256" key="9">
    <source>
        <dbReference type="HAMAP-Rule" id="MF_00097"/>
    </source>
</evidence>
<evidence type="ECO:0000256" key="8">
    <source>
        <dbReference type="ARBA" id="ARBA00047883"/>
    </source>
</evidence>
<keyword evidence="4 9" id="KW-0460">Magnesium</keyword>
<dbReference type="GO" id="GO:0009228">
    <property type="term" value="P:thiamine biosynthetic process"/>
    <property type="evidence" value="ECO:0007669"/>
    <property type="project" value="UniProtKB-KW"/>
</dbReference>
<evidence type="ECO:0000256" key="1">
    <source>
        <dbReference type="ARBA" id="ARBA00005165"/>
    </source>
</evidence>
<dbReference type="AlphaFoldDB" id="A0A4P6M0A1"/>
<dbReference type="InterPro" id="IPR013785">
    <property type="entry name" value="Aldolase_TIM"/>
</dbReference>
<feature type="binding site" evidence="9">
    <location>
        <begin position="193"/>
        <end position="194"/>
    </location>
    <ligand>
        <name>2-[(2R,5Z)-2-carboxy-4-methylthiazol-5(2H)-ylidene]ethyl phosphate</name>
        <dbReference type="ChEBI" id="CHEBI:62899"/>
    </ligand>
</feature>
<evidence type="ECO:0000313" key="14">
    <source>
        <dbReference type="Proteomes" id="UP000289794"/>
    </source>
</evidence>